<dbReference type="EMBL" id="JAABFR010001740">
    <property type="protein sequence ID" value="MBD4338821.1"/>
    <property type="molecule type" value="Genomic_DNA"/>
</dbReference>
<keyword evidence="1" id="KW-0418">Kinase</keyword>
<dbReference type="InterPro" id="IPR035965">
    <property type="entry name" value="PAS-like_dom_sf"/>
</dbReference>
<dbReference type="AlphaFoldDB" id="A0A8I0HD54"/>
<keyword evidence="1" id="KW-0808">Transferase</keyword>
<organism evidence="1 2">
    <name type="scientific">Xanthomonas citri pv. citri</name>
    <dbReference type="NCBI Taxonomy" id="611301"/>
    <lineage>
        <taxon>Bacteria</taxon>
        <taxon>Pseudomonadati</taxon>
        <taxon>Pseudomonadota</taxon>
        <taxon>Gammaproteobacteria</taxon>
        <taxon>Lysobacterales</taxon>
        <taxon>Lysobacteraceae</taxon>
        <taxon>Xanthomonas</taxon>
    </lineage>
</organism>
<evidence type="ECO:0000313" key="2">
    <source>
        <dbReference type="Proteomes" id="UP000653002"/>
    </source>
</evidence>
<evidence type="ECO:0000313" key="1">
    <source>
        <dbReference type="EMBL" id="MBD4338821.1"/>
    </source>
</evidence>
<accession>A0A8I0HD54</accession>
<dbReference type="Gene3D" id="3.30.450.20">
    <property type="entry name" value="PAS domain"/>
    <property type="match status" value="1"/>
</dbReference>
<dbReference type="GO" id="GO:0016301">
    <property type="term" value="F:kinase activity"/>
    <property type="evidence" value="ECO:0007669"/>
    <property type="project" value="UniProtKB-KW"/>
</dbReference>
<reference evidence="1" key="1">
    <citation type="submission" date="2020-01" db="EMBL/GenBank/DDBJ databases">
        <authorList>
            <person name="Richard D."/>
        </authorList>
    </citation>
    <scope>NUCLEOTIDE SEQUENCE</scope>
    <source>
        <strain evidence="1">JP541</strain>
    </source>
</reference>
<dbReference type="Proteomes" id="UP000653002">
    <property type="component" value="Unassembled WGS sequence"/>
</dbReference>
<comment type="caution">
    <text evidence="1">The sequence shown here is derived from an EMBL/GenBank/DDBJ whole genome shotgun (WGS) entry which is preliminary data.</text>
</comment>
<feature type="non-terminal residue" evidence="1">
    <location>
        <position position="68"/>
    </location>
</feature>
<sequence>MAEGIEEQVHAYADQTAQLEAVLNTMEDGVLVLGPRGHIRRCNLALGRAFPGVGNARGRQCVEVIPHP</sequence>
<dbReference type="SUPFAM" id="SSF55785">
    <property type="entry name" value="PYP-like sensor domain (PAS domain)"/>
    <property type="match status" value="1"/>
</dbReference>
<proteinExistence type="predicted"/>
<protein>
    <submittedName>
        <fullName evidence="1">PAS domain-containing sensor histidine kinase</fullName>
    </submittedName>
</protein>
<name>A0A8I0HD54_XANCI</name>
<gene>
    <name evidence="1" type="ORF">GUH15_22745</name>
</gene>